<evidence type="ECO:0000313" key="4">
    <source>
        <dbReference type="Proteomes" id="UP001610563"/>
    </source>
</evidence>
<reference evidence="3 4" key="1">
    <citation type="submission" date="2024-07" db="EMBL/GenBank/DDBJ databases">
        <title>Section-level genome sequencing and comparative genomics of Aspergillus sections Usti and Cavernicolus.</title>
        <authorList>
            <consortium name="Lawrence Berkeley National Laboratory"/>
            <person name="Nybo J.L."/>
            <person name="Vesth T.C."/>
            <person name="Theobald S."/>
            <person name="Frisvad J.C."/>
            <person name="Larsen T.O."/>
            <person name="Kjaerboelling I."/>
            <person name="Rothschild-Mancinelli K."/>
            <person name="Lyhne E.K."/>
            <person name="Kogle M.E."/>
            <person name="Barry K."/>
            <person name="Clum A."/>
            <person name="Na H."/>
            <person name="Ledsgaard L."/>
            <person name="Lin J."/>
            <person name="Lipzen A."/>
            <person name="Kuo A."/>
            <person name="Riley R."/>
            <person name="Mondo S."/>
            <person name="Labutti K."/>
            <person name="Haridas S."/>
            <person name="Pangalinan J."/>
            <person name="Salamov A.A."/>
            <person name="Simmons B.A."/>
            <person name="Magnuson J.K."/>
            <person name="Chen J."/>
            <person name="Drula E."/>
            <person name="Henrissat B."/>
            <person name="Wiebenga A."/>
            <person name="Lubbers R.J."/>
            <person name="Gomes A.C."/>
            <person name="Makela M.R."/>
            <person name="Stajich J."/>
            <person name="Grigoriev I.V."/>
            <person name="Mortensen U.H."/>
            <person name="De Vries R.P."/>
            <person name="Baker S.E."/>
            <person name="Andersen M.R."/>
        </authorList>
    </citation>
    <scope>NUCLEOTIDE SEQUENCE [LARGE SCALE GENOMIC DNA]</scope>
    <source>
        <strain evidence="3 4">CBS 209.92</strain>
    </source>
</reference>
<evidence type="ECO:0000313" key="3">
    <source>
        <dbReference type="EMBL" id="KAL2796798.1"/>
    </source>
</evidence>
<dbReference type="PANTHER" id="PTHR43792">
    <property type="entry name" value="GNAT FAMILY, PUTATIVE (AFU_ORTHOLOGUE AFUA_3G00765)-RELATED-RELATED"/>
    <property type="match status" value="1"/>
</dbReference>
<dbReference type="InterPro" id="IPR051531">
    <property type="entry name" value="N-acetyltransferase"/>
</dbReference>
<gene>
    <name evidence="3" type="ORF">BJX66DRAFT_130947</name>
</gene>
<protein>
    <submittedName>
        <fullName evidence="3">GNAT domain-containing protein</fullName>
    </submittedName>
</protein>
<evidence type="ECO:0000259" key="2">
    <source>
        <dbReference type="Pfam" id="PF13302"/>
    </source>
</evidence>
<feature type="domain" description="N-acetyltransferase" evidence="2">
    <location>
        <begin position="23"/>
        <end position="200"/>
    </location>
</feature>
<feature type="compositionally biased region" description="Low complexity" evidence="1">
    <location>
        <begin position="71"/>
        <end position="82"/>
    </location>
</feature>
<dbReference type="EMBL" id="JBFTWV010000024">
    <property type="protein sequence ID" value="KAL2796798.1"/>
    <property type="molecule type" value="Genomic_DNA"/>
</dbReference>
<dbReference type="PANTHER" id="PTHR43792:SF1">
    <property type="entry name" value="N-ACETYLTRANSFERASE DOMAIN-CONTAINING PROTEIN"/>
    <property type="match status" value="1"/>
</dbReference>
<dbReference type="Gene3D" id="3.40.630.30">
    <property type="match status" value="1"/>
</dbReference>
<comment type="caution">
    <text evidence="3">The sequence shown here is derived from an EMBL/GenBank/DDBJ whole genome shotgun (WGS) entry which is preliminary data.</text>
</comment>
<accession>A0ABR4GCN6</accession>
<proteinExistence type="predicted"/>
<name>A0ABR4GCN6_9EURO</name>
<dbReference type="InterPro" id="IPR000182">
    <property type="entry name" value="GNAT_dom"/>
</dbReference>
<sequence length="221" mass="24316">MTSTDPTTPSKREYATPTFQTTRLTFTPLAQTDATALHELRSAPECMKWSRQGRPDASVAETQKWLDGSLAEVTAEAEADTAGPAESRNSRPDPRKDVVFAVRELSHVESGAAEDRIVAQAGFRKAKSEVTGVERFEIGYMFVPGVWGKGYASEAAQGMVRWWFELYPGDSESEKPEGIYSIVAKANPASLRVMEKCGFQLVAEGVDDHGEEVVEFCMNNE</sequence>
<evidence type="ECO:0000256" key="1">
    <source>
        <dbReference type="SAM" id="MobiDB-lite"/>
    </source>
</evidence>
<dbReference type="Proteomes" id="UP001610563">
    <property type="component" value="Unassembled WGS sequence"/>
</dbReference>
<keyword evidence="4" id="KW-1185">Reference proteome</keyword>
<dbReference type="Pfam" id="PF13302">
    <property type="entry name" value="Acetyltransf_3"/>
    <property type="match status" value="1"/>
</dbReference>
<dbReference type="InterPro" id="IPR016181">
    <property type="entry name" value="Acyl_CoA_acyltransferase"/>
</dbReference>
<feature type="region of interest" description="Disordered" evidence="1">
    <location>
        <begin position="1"/>
        <end position="22"/>
    </location>
</feature>
<dbReference type="SUPFAM" id="SSF55729">
    <property type="entry name" value="Acyl-CoA N-acyltransferases (Nat)"/>
    <property type="match status" value="1"/>
</dbReference>
<feature type="region of interest" description="Disordered" evidence="1">
    <location>
        <begin position="69"/>
        <end position="95"/>
    </location>
</feature>
<organism evidence="3 4">
    <name type="scientific">Aspergillus keveii</name>
    <dbReference type="NCBI Taxonomy" id="714993"/>
    <lineage>
        <taxon>Eukaryota</taxon>
        <taxon>Fungi</taxon>
        <taxon>Dikarya</taxon>
        <taxon>Ascomycota</taxon>
        <taxon>Pezizomycotina</taxon>
        <taxon>Eurotiomycetes</taxon>
        <taxon>Eurotiomycetidae</taxon>
        <taxon>Eurotiales</taxon>
        <taxon>Aspergillaceae</taxon>
        <taxon>Aspergillus</taxon>
        <taxon>Aspergillus subgen. Nidulantes</taxon>
    </lineage>
</organism>